<dbReference type="PANTHER" id="PTHR37848:SF1">
    <property type="entry name" value="SUN DOMAIN-CONTAINING PROTEIN"/>
    <property type="match status" value="1"/>
</dbReference>
<proteinExistence type="predicted"/>
<keyword evidence="3" id="KW-1185">Reference proteome</keyword>
<dbReference type="AlphaFoldDB" id="A0A1Y2E3R5"/>
<feature type="region of interest" description="Disordered" evidence="1">
    <location>
        <begin position="1"/>
        <end position="30"/>
    </location>
</feature>
<feature type="compositionally biased region" description="Pro residues" evidence="1">
    <location>
        <begin position="1"/>
        <end position="10"/>
    </location>
</feature>
<protein>
    <submittedName>
        <fullName evidence="2">Uncharacterized protein</fullName>
    </submittedName>
</protein>
<dbReference type="Proteomes" id="UP000193689">
    <property type="component" value="Unassembled WGS sequence"/>
</dbReference>
<gene>
    <name evidence="2" type="ORF">BCR38DRAFT_341525</name>
</gene>
<name>A0A1Y2E3R5_9PEZI</name>
<dbReference type="EMBL" id="MCFJ01000006">
    <property type="protein sequence ID" value="ORY65515.1"/>
    <property type="molecule type" value="Genomic_DNA"/>
</dbReference>
<sequence length="307" mass="35015">MPFSHPPPYSIPSSSSLDVRSHGQSRTTIPRYPGLPVIDYRQYSPPMFDLSHDTTTITSKAKYLSENVRALAALLRNLATVPPKPQIHVTGTRGRKVDFSIKLNLLNLLVSDDKLGRMDYLRLVNRDEMAYRGGIQPSLKPDIGDGGLEDWYRRFIDDHSNVKTFLLERVVANMDTEWLGGQLRNLVAETDYKGLVTVTFPVTHSRVVIQNPDKVNRFFTSVSTLFSGKSKYEVVKVVWPFSNAKNGERDRVCMVQDEKTWWEEWKDPIKYAVATRRHGWVTNEDKLECIMESKGKGVSIVDWGPDL</sequence>
<comment type="caution">
    <text evidence="2">The sequence shown here is derived from an EMBL/GenBank/DDBJ whole genome shotgun (WGS) entry which is preliminary data.</text>
</comment>
<evidence type="ECO:0000313" key="2">
    <source>
        <dbReference type="EMBL" id="ORY65515.1"/>
    </source>
</evidence>
<dbReference type="GeneID" id="63772085"/>
<dbReference type="RefSeq" id="XP_040716667.1">
    <property type="nucleotide sequence ID" value="XM_040855873.1"/>
</dbReference>
<organism evidence="2 3">
    <name type="scientific">Pseudomassariella vexata</name>
    <dbReference type="NCBI Taxonomy" id="1141098"/>
    <lineage>
        <taxon>Eukaryota</taxon>
        <taxon>Fungi</taxon>
        <taxon>Dikarya</taxon>
        <taxon>Ascomycota</taxon>
        <taxon>Pezizomycotina</taxon>
        <taxon>Sordariomycetes</taxon>
        <taxon>Xylariomycetidae</taxon>
        <taxon>Amphisphaeriales</taxon>
        <taxon>Pseudomassariaceae</taxon>
        <taxon>Pseudomassariella</taxon>
    </lineage>
</organism>
<dbReference type="InParanoid" id="A0A1Y2E3R5"/>
<dbReference type="PANTHER" id="PTHR37848">
    <property type="entry name" value="EXPRESSED PROTEIN"/>
    <property type="match status" value="1"/>
</dbReference>
<reference evidence="2 3" key="1">
    <citation type="submission" date="2016-07" db="EMBL/GenBank/DDBJ databases">
        <title>Pervasive Adenine N6-methylation of Active Genes in Fungi.</title>
        <authorList>
            <consortium name="DOE Joint Genome Institute"/>
            <person name="Mondo S.J."/>
            <person name="Dannebaum R.O."/>
            <person name="Kuo R.C."/>
            <person name="Labutti K."/>
            <person name="Haridas S."/>
            <person name="Kuo A."/>
            <person name="Salamov A."/>
            <person name="Ahrendt S.R."/>
            <person name="Lipzen A."/>
            <person name="Sullivan W."/>
            <person name="Andreopoulos W.B."/>
            <person name="Clum A."/>
            <person name="Lindquist E."/>
            <person name="Daum C."/>
            <person name="Ramamoorthy G.K."/>
            <person name="Gryganskyi A."/>
            <person name="Culley D."/>
            <person name="Magnuson J.K."/>
            <person name="James T.Y."/>
            <person name="O'Malley M.A."/>
            <person name="Stajich J.E."/>
            <person name="Spatafora J.W."/>
            <person name="Visel A."/>
            <person name="Grigoriev I.V."/>
        </authorList>
    </citation>
    <scope>NUCLEOTIDE SEQUENCE [LARGE SCALE GENOMIC DNA]</scope>
    <source>
        <strain evidence="2 3">CBS 129021</strain>
    </source>
</reference>
<accession>A0A1Y2E3R5</accession>
<evidence type="ECO:0000313" key="3">
    <source>
        <dbReference type="Proteomes" id="UP000193689"/>
    </source>
</evidence>
<dbReference type="OrthoDB" id="203796at2759"/>
<evidence type="ECO:0000256" key="1">
    <source>
        <dbReference type="SAM" id="MobiDB-lite"/>
    </source>
</evidence>